<evidence type="ECO:0000256" key="3">
    <source>
        <dbReference type="ARBA" id="ARBA00022801"/>
    </source>
</evidence>
<dbReference type="GO" id="GO:0006680">
    <property type="term" value="P:glucosylceramide catabolic process"/>
    <property type="evidence" value="ECO:0007669"/>
    <property type="project" value="TreeGrafter"/>
</dbReference>
<feature type="domain" description="Glycosyl hydrolase family 30 TIM-barrel" evidence="6">
    <location>
        <begin position="64"/>
        <end position="177"/>
    </location>
</feature>
<comment type="caution">
    <text evidence="9">The sequence shown here is derived from an EMBL/GenBank/DDBJ whole genome shotgun (WGS) entry which is preliminary data.</text>
</comment>
<dbReference type="InterPro" id="IPR033453">
    <property type="entry name" value="Glyco_hydro_30_TIM-barrel"/>
</dbReference>
<evidence type="ECO:0000313" key="10">
    <source>
        <dbReference type="Proteomes" id="UP000256321"/>
    </source>
</evidence>
<dbReference type="SUPFAM" id="SSF51445">
    <property type="entry name" value="(Trans)glycosidases"/>
    <property type="match status" value="1"/>
</dbReference>
<evidence type="ECO:0000256" key="4">
    <source>
        <dbReference type="RuleBase" id="RU361188"/>
    </source>
</evidence>
<dbReference type="PANTHER" id="PTHR11069:SF23">
    <property type="entry name" value="LYSOSOMAL ACID GLUCOSYLCERAMIDASE"/>
    <property type="match status" value="1"/>
</dbReference>
<feature type="chain" id="PRO_5017704887" evidence="5">
    <location>
        <begin position="24"/>
        <end position="476"/>
    </location>
</feature>
<dbReference type="Proteomes" id="UP000629596">
    <property type="component" value="Unassembled WGS sequence"/>
</dbReference>
<organism evidence="9 10">
    <name type="scientific">Parabacteroides acidifaciens</name>
    <dbReference type="NCBI Taxonomy" id="2290935"/>
    <lineage>
        <taxon>Bacteria</taxon>
        <taxon>Pseudomonadati</taxon>
        <taxon>Bacteroidota</taxon>
        <taxon>Bacteroidia</taxon>
        <taxon>Bacteroidales</taxon>
        <taxon>Tannerellaceae</taxon>
        <taxon>Parabacteroides</taxon>
    </lineage>
</organism>
<protein>
    <submittedName>
        <fullName evidence="9">Beta-glycosidase</fullName>
    </submittedName>
    <submittedName>
        <fullName evidence="8">Glycoside hydrolase family 30 protein</fullName>
    </submittedName>
</protein>
<dbReference type="AlphaFoldDB" id="A0A3D8HBW3"/>
<dbReference type="EMBL" id="QREV01000047">
    <property type="protein sequence ID" value="RDU48132.1"/>
    <property type="molecule type" value="Genomic_DNA"/>
</dbReference>
<sequence>MKNHCLLLSILLLLSSCTFQPRASWVTTTETAFWQEQPDLLSASADTVRTIDVTIHKDKLQQTIDGFGACFNELGWISLSRLNPADRESIMEELFFPEYGANFTICRMPVGANDFSRDWYSYNETDGDFEMKNFTIANDHQTLIPFIRNAQKYNADLRLWASPWCPPSWMKHNKHYASAYTGEAYDEKYRNGLPADKVGHEGEDMFIQDSLYLRAYALYFSKFIEAYKEQGIHIFAVMPQNEFNSAQIFPSCCWTAASLADFVGNYLGPAMEKQQVDVMFGTMERKNEALVDTILTDPACRKYVKGVGFQWAGKGAIGGIHERYPELKLYQTEQECGDGRNDWKGAVYSWNLMRHYLDHGASAYMYWNISLEKGGISRWGWAQNSLVVVDPASKTYSFTPEYYMMKHLSHYVQPGARKVETAGSFTDLLAFVNPDKSVVVALANESNDSRTVSIRIGNRVYRPVLPAQSVSTILID</sequence>
<dbReference type="GO" id="GO:0016020">
    <property type="term" value="C:membrane"/>
    <property type="evidence" value="ECO:0007669"/>
    <property type="project" value="GOC"/>
</dbReference>
<dbReference type="InterPro" id="IPR033452">
    <property type="entry name" value="GH30_C"/>
</dbReference>
<proteinExistence type="inferred from homology"/>
<dbReference type="PANTHER" id="PTHR11069">
    <property type="entry name" value="GLUCOSYLCERAMIDASE"/>
    <property type="match status" value="1"/>
</dbReference>
<dbReference type="InterPro" id="IPR013780">
    <property type="entry name" value="Glyco_hydro_b"/>
</dbReference>
<evidence type="ECO:0000256" key="5">
    <source>
        <dbReference type="SAM" id="SignalP"/>
    </source>
</evidence>
<dbReference type="Gene3D" id="2.60.40.1180">
    <property type="entry name" value="Golgi alpha-mannosidase II"/>
    <property type="match status" value="1"/>
</dbReference>
<dbReference type="InterPro" id="IPR017853">
    <property type="entry name" value="GH"/>
</dbReference>
<keyword evidence="3 4" id="KW-0378">Hydrolase</keyword>
<dbReference type="EMBL" id="JACRTI010000047">
    <property type="protein sequence ID" value="MBC8603128.1"/>
    <property type="molecule type" value="Genomic_DNA"/>
</dbReference>
<dbReference type="PROSITE" id="PS51257">
    <property type="entry name" value="PROKAR_LIPOPROTEIN"/>
    <property type="match status" value="1"/>
</dbReference>
<gene>
    <name evidence="9" type="ORF">DWU89_15925</name>
    <name evidence="8" type="ORF">H8784_15550</name>
</gene>
<evidence type="ECO:0000256" key="2">
    <source>
        <dbReference type="ARBA" id="ARBA00022729"/>
    </source>
</evidence>
<keyword evidence="2 5" id="KW-0732">Signal</keyword>
<dbReference type="Proteomes" id="UP000256321">
    <property type="component" value="Unassembled WGS sequence"/>
</dbReference>
<name>A0A3D8HBW3_9BACT</name>
<evidence type="ECO:0000313" key="9">
    <source>
        <dbReference type="EMBL" id="RDU48132.1"/>
    </source>
</evidence>
<evidence type="ECO:0000313" key="11">
    <source>
        <dbReference type="Proteomes" id="UP000629596"/>
    </source>
</evidence>
<comment type="similarity">
    <text evidence="1 4">Belongs to the glycosyl hydrolase 30 family.</text>
</comment>
<dbReference type="Pfam" id="PF17189">
    <property type="entry name" value="Glyco_hydro_30C"/>
    <property type="match status" value="1"/>
</dbReference>
<dbReference type="PRINTS" id="PR00843">
    <property type="entry name" value="GLHYDRLASE30"/>
</dbReference>
<keyword evidence="4 9" id="KW-0326">Glycosidase</keyword>
<feature type="domain" description="Glycosyl hydrolase family 30 TIM-barrel" evidence="6">
    <location>
        <begin position="209"/>
        <end position="412"/>
    </location>
</feature>
<evidence type="ECO:0000259" key="6">
    <source>
        <dbReference type="Pfam" id="PF02055"/>
    </source>
</evidence>
<dbReference type="Gene3D" id="3.20.20.80">
    <property type="entry name" value="Glycosidases"/>
    <property type="match status" value="1"/>
</dbReference>
<dbReference type="GO" id="GO:0004348">
    <property type="term" value="F:glucosylceramidase activity"/>
    <property type="evidence" value="ECO:0007669"/>
    <property type="project" value="InterPro"/>
</dbReference>
<feature type="signal peptide" evidence="5">
    <location>
        <begin position="1"/>
        <end position="23"/>
    </location>
</feature>
<reference evidence="9 10" key="1">
    <citation type="submission" date="2018-07" db="EMBL/GenBank/DDBJ databases">
        <title>Parabacteroides acidifaciens nov. sp., isolated from human feces.</title>
        <authorList>
            <person name="Wang Y.J."/>
        </authorList>
    </citation>
    <scope>NUCLEOTIDE SEQUENCE [LARGE SCALE GENOMIC DNA]</scope>
    <source>
        <strain evidence="9 10">426-9</strain>
    </source>
</reference>
<accession>A0A3D8HBW3</accession>
<evidence type="ECO:0000256" key="1">
    <source>
        <dbReference type="ARBA" id="ARBA00005382"/>
    </source>
</evidence>
<dbReference type="RefSeq" id="WP_115500619.1">
    <property type="nucleotide sequence ID" value="NZ_JACRTI010000047.1"/>
</dbReference>
<dbReference type="Pfam" id="PF02055">
    <property type="entry name" value="Glyco_hydro_30"/>
    <property type="match status" value="2"/>
</dbReference>
<evidence type="ECO:0000313" key="8">
    <source>
        <dbReference type="EMBL" id="MBC8603128.1"/>
    </source>
</evidence>
<keyword evidence="11" id="KW-1185">Reference proteome</keyword>
<reference evidence="8 11" key="2">
    <citation type="submission" date="2020-08" db="EMBL/GenBank/DDBJ databases">
        <title>Genome public.</title>
        <authorList>
            <person name="Liu C."/>
            <person name="Sun Q."/>
        </authorList>
    </citation>
    <scope>NUCLEOTIDE SEQUENCE [LARGE SCALE GENOMIC DNA]</scope>
    <source>
        <strain evidence="8 11">426_9</strain>
    </source>
</reference>
<feature type="domain" description="Glycosyl hydrolase family 30 beta sandwich" evidence="7">
    <location>
        <begin position="415"/>
        <end position="473"/>
    </location>
</feature>
<dbReference type="InterPro" id="IPR001139">
    <property type="entry name" value="Glyco_hydro_30"/>
</dbReference>
<evidence type="ECO:0000259" key="7">
    <source>
        <dbReference type="Pfam" id="PF17189"/>
    </source>
</evidence>